<dbReference type="AlphaFoldDB" id="A0A6N8R6T1"/>
<comment type="caution">
    <text evidence="1">The sequence shown here is derived from an EMBL/GenBank/DDBJ whole genome shotgun (WGS) entry which is preliminary data.</text>
</comment>
<organism evidence="1 2">
    <name type="scientific">Escherichia coli</name>
    <dbReference type="NCBI Taxonomy" id="562"/>
    <lineage>
        <taxon>Bacteria</taxon>
        <taxon>Pseudomonadati</taxon>
        <taxon>Pseudomonadota</taxon>
        <taxon>Gammaproteobacteria</taxon>
        <taxon>Enterobacterales</taxon>
        <taxon>Enterobacteriaceae</taxon>
        <taxon>Escherichia</taxon>
    </lineage>
</organism>
<protein>
    <submittedName>
        <fullName evidence="1">Uncharacterized protein</fullName>
    </submittedName>
</protein>
<evidence type="ECO:0000313" key="2">
    <source>
        <dbReference type="Proteomes" id="UP000436141"/>
    </source>
</evidence>
<evidence type="ECO:0000313" key="1">
    <source>
        <dbReference type="EMBL" id="MXI78054.1"/>
    </source>
</evidence>
<accession>A0A6N8R6T1</accession>
<reference evidence="1 2" key="1">
    <citation type="submission" date="2019-12" db="EMBL/GenBank/DDBJ databases">
        <title>Enteriobacteria Tanzani isolates_10434.</title>
        <authorList>
            <person name="Subbiah M."/>
            <person name="Call D."/>
        </authorList>
    </citation>
    <scope>NUCLEOTIDE SEQUENCE [LARGE SCALE GENOMIC DNA]</scope>
    <source>
        <strain evidence="1 2">10434wD1</strain>
    </source>
</reference>
<dbReference type="EMBL" id="WUIY01000540">
    <property type="protein sequence ID" value="MXI78054.1"/>
    <property type="molecule type" value="Genomic_DNA"/>
</dbReference>
<name>A0A6N8R6T1_ECOLX</name>
<proteinExistence type="predicted"/>
<sequence length="73" mass="8272">MKKWLATLIDDLKFLGAEFKGEFSDLGITPVTAEQHLQKIAEMRRSTVAGKLSRGVLQIRDGVLTFYGMKTKW</sequence>
<gene>
    <name evidence="1" type="ORF">GRW05_28200</name>
</gene>
<dbReference type="Proteomes" id="UP000436141">
    <property type="component" value="Unassembled WGS sequence"/>
</dbReference>